<dbReference type="PANTHER" id="PTHR11728:SF1">
    <property type="entry name" value="GLYCEROL-3-PHOSPHATE DEHYDROGENASE [NAD(+)] 2, CHLOROPLASTIC"/>
    <property type="match status" value="1"/>
</dbReference>
<dbReference type="KEGG" id="tho:SP60_02975"/>
<dbReference type="GO" id="GO:0008654">
    <property type="term" value="P:phospholipid biosynthetic process"/>
    <property type="evidence" value="ECO:0007669"/>
    <property type="project" value="UniProtKB-KW"/>
</dbReference>
<feature type="binding site" evidence="12">
    <location>
        <position position="134"/>
    </location>
    <ligand>
        <name>NAD(+)</name>
        <dbReference type="ChEBI" id="CHEBI:57540"/>
    </ligand>
</feature>
<feature type="binding site" evidence="11">
    <location>
        <position position="102"/>
    </location>
    <ligand>
        <name>substrate</name>
    </ligand>
</feature>
<keyword evidence="7 9" id="KW-0594">Phospholipid biosynthesis</keyword>
<feature type="binding site" evidence="9">
    <location>
        <position position="33"/>
    </location>
    <ligand>
        <name>NADPH</name>
        <dbReference type="ChEBI" id="CHEBI:57783"/>
    </ligand>
</feature>
<dbReference type="InterPro" id="IPR006109">
    <property type="entry name" value="G3P_DH_NAD-dep_C"/>
</dbReference>
<dbReference type="Gene3D" id="1.10.1040.10">
    <property type="entry name" value="N-(1-d-carboxylethyl)-l-norvaline Dehydrogenase, domain 2"/>
    <property type="match status" value="1"/>
</dbReference>
<dbReference type="UniPathway" id="UPA00940"/>
<dbReference type="Pfam" id="PF07479">
    <property type="entry name" value="NAD_Gly3P_dh_C"/>
    <property type="match status" value="1"/>
</dbReference>
<dbReference type="NCBIfam" id="NF000940">
    <property type="entry name" value="PRK00094.1-2"/>
    <property type="match status" value="1"/>
</dbReference>
<comment type="caution">
    <text evidence="9">Lacks conserved residue(s) required for the propagation of feature annotation.</text>
</comment>
<feature type="binding site" evidence="12">
    <location>
        <position position="249"/>
    </location>
    <ligand>
        <name>NAD(+)</name>
        <dbReference type="ChEBI" id="CHEBI:57540"/>
    </ligand>
</feature>
<dbReference type="GO" id="GO:0051287">
    <property type="term" value="F:NAD binding"/>
    <property type="evidence" value="ECO:0007669"/>
    <property type="project" value="InterPro"/>
</dbReference>
<dbReference type="GO" id="GO:0046168">
    <property type="term" value="P:glycerol-3-phosphate catabolic process"/>
    <property type="evidence" value="ECO:0007669"/>
    <property type="project" value="InterPro"/>
</dbReference>
<name>A0A0M4PMN8_9GAMM</name>
<feature type="binding site" evidence="9">
    <location>
        <position position="102"/>
    </location>
    <ligand>
        <name>sn-glycerol 3-phosphate</name>
        <dbReference type="ChEBI" id="CHEBI:57597"/>
    </ligand>
</feature>
<evidence type="ECO:0000256" key="1">
    <source>
        <dbReference type="ARBA" id="ARBA00011009"/>
    </source>
</evidence>
<dbReference type="PATRIC" id="fig|1705394.5.peg.604"/>
<dbReference type="PANTHER" id="PTHR11728">
    <property type="entry name" value="GLYCEROL-3-PHOSPHATE DEHYDROGENASE"/>
    <property type="match status" value="1"/>
</dbReference>
<proteinExistence type="inferred from homology"/>
<dbReference type="HAMAP" id="MF_00394">
    <property type="entry name" value="NAD_Glyc3P_dehydrog"/>
    <property type="match status" value="1"/>
</dbReference>
<evidence type="ECO:0000256" key="2">
    <source>
        <dbReference type="ARBA" id="ARBA00022516"/>
    </source>
</evidence>
<dbReference type="FunFam" id="1.10.1040.10:FF:000001">
    <property type="entry name" value="Glycerol-3-phosphate dehydrogenase [NAD(P)+]"/>
    <property type="match status" value="1"/>
</dbReference>
<evidence type="ECO:0000256" key="10">
    <source>
        <dbReference type="PIRSR" id="PIRSR000114-1"/>
    </source>
</evidence>
<dbReference type="Pfam" id="PF01210">
    <property type="entry name" value="NAD_Gly3P_dh_N"/>
    <property type="match status" value="1"/>
</dbReference>
<dbReference type="NCBIfam" id="NF000942">
    <property type="entry name" value="PRK00094.1-4"/>
    <property type="match status" value="1"/>
</dbReference>
<dbReference type="InterPro" id="IPR006168">
    <property type="entry name" value="G3P_DH_NAD-dep"/>
</dbReference>
<dbReference type="GO" id="GO:0006650">
    <property type="term" value="P:glycerophospholipid metabolic process"/>
    <property type="evidence" value="ECO:0007669"/>
    <property type="project" value="UniProtKB-UniRule"/>
</dbReference>
<evidence type="ECO:0000256" key="5">
    <source>
        <dbReference type="ARBA" id="ARBA00023027"/>
    </source>
</evidence>
<feature type="binding site" evidence="9">
    <location>
        <position position="238"/>
    </location>
    <ligand>
        <name>sn-glycerol 3-phosphate</name>
        <dbReference type="ChEBI" id="CHEBI:57597"/>
    </ligand>
</feature>
<evidence type="ECO:0000256" key="9">
    <source>
        <dbReference type="HAMAP-Rule" id="MF_00394"/>
    </source>
</evidence>
<feature type="active site" description="Proton acceptor" evidence="9 10">
    <location>
        <position position="185"/>
    </location>
</feature>
<dbReference type="InterPro" id="IPR013328">
    <property type="entry name" value="6PGD_dom2"/>
</dbReference>
<feature type="binding site" evidence="9">
    <location>
        <position position="185"/>
    </location>
    <ligand>
        <name>sn-glycerol 3-phosphate</name>
        <dbReference type="ChEBI" id="CHEBI:57597"/>
    </ligand>
</feature>
<feature type="binding site" evidence="9">
    <location>
        <position position="250"/>
    </location>
    <ligand>
        <name>sn-glycerol 3-phosphate</name>
        <dbReference type="ChEBI" id="CHEBI:57597"/>
    </ligand>
</feature>
<feature type="domain" description="Glycerol-3-phosphate dehydrogenase NAD-dependent C-terminal" evidence="16">
    <location>
        <begin position="174"/>
        <end position="314"/>
    </location>
</feature>
<keyword evidence="3 9" id="KW-0521">NADP</keyword>
<feature type="binding site" evidence="9">
    <location>
        <position position="102"/>
    </location>
    <ligand>
        <name>NADPH</name>
        <dbReference type="ChEBI" id="CHEBI:57783"/>
    </ligand>
</feature>
<comment type="similarity">
    <text evidence="1 9 13">Belongs to the NAD-dependent glycerol-3-phosphate dehydrogenase family.</text>
</comment>
<feature type="binding site" evidence="9">
    <location>
        <position position="130"/>
    </location>
    <ligand>
        <name>sn-glycerol 3-phosphate</name>
        <dbReference type="ChEBI" id="CHEBI:57597"/>
    </ligand>
</feature>
<feature type="binding site" evidence="9">
    <location>
        <position position="13"/>
    </location>
    <ligand>
        <name>NADPH</name>
        <dbReference type="ChEBI" id="CHEBI:57783"/>
    </ligand>
</feature>
<dbReference type="AlphaFoldDB" id="A0A0M4PMN8"/>
<comment type="function">
    <text evidence="9">Catalyzes the reduction of the glycolytic intermediate dihydroxyacetone phosphate (DHAP) to sn-glycerol 3-phosphate (G3P), the key precursor for phospholipid synthesis.</text>
</comment>
<comment type="catalytic activity">
    <reaction evidence="9 14">
        <text>sn-glycerol 3-phosphate + NADP(+) = dihydroxyacetone phosphate + NADPH + H(+)</text>
        <dbReference type="Rhea" id="RHEA:11096"/>
        <dbReference type="ChEBI" id="CHEBI:15378"/>
        <dbReference type="ChEBI" id="CHEBI:57597"/>
        <dbReference type="ChEBI" id="CHEBI:57642"/>
        <dbReference type="ChEBI" id="CHEBI:57783"/>
        <dbReference type="ChEBI" id="CHEBI:58349"/>
        <dbReference type="EC" id="1.1.1.94"/>
    </reaction>
</comment>
<evidence type="ECO:0000256" key="13">
    <source>
        <dbReference type="RuleBase" id="RU000437"/>
    </source>
</evidence>
<keyword evidence="4 9" id="KW-0560">Oxidoreductase</keyword>
<feature type="binding site" evidence="11">
    <location>
        <begin position="249"/>
        <end position="250"/>
    </location>
    <ligand>
        <name>substrate</name>
    </ligand>
</feature>
<keyword evidence="6 9" id="KW-0443">Lipid metabolism</keyword>
<evidence type="ECO:0000259" key="15">
    <source>
        <dbReference type="Pfam" id="PF01210"/>
    </source>
</evidence>
<keyword evidence="2 9" id="KW-0444">Lipid biosynthesis</keyword>
<dbReference type="OrthoDB" id="9812273at2"/>
<dbReference type="Proteomes" id="UP000058020">
    <property type="component" value="Chromosome"/>
</dbReference>
<dbReference type="InterPro" id="IPR008927">
    <property type="entry name" value="6-PGluconate_DH-like_C_sf"/>
</dbReference>
<evidence type="ECO:0000256" key="3">
    <source>
        <dbReference type="ARBA" id="ARBA00022857"/>
    </source>
</evidence>
<feature type="binding site" evidence="12">
    <location>
        <begin position="9"/>
        <end position="14"/>
    </location>
    <ligand>
        <name>NAD(+)</name>
        <dbReference type="ChEBI" id="CHEBI:57540"/>
    </ligand>
</feature>
<comment type="catalytic activity">
    <reaction evidence="9">
        <text>sn-glycerol 3-phosphate + NAD(+) = dihydroxyacetone phosphate + NADH + H(+)</text>
        <dbReference type="Rhea" id="RHEA:11092"/>
        <dbReference type="ChEBI" id="CHEBI:15378"/>
        <dbReference type="ChEBI" id="CHEBI:57540"/>
        <dbReference type="ChEBI" id="CHEBI:57597"/>
        <dbReference type="ChEBI" id="CHEBI:57642"/>
        <dbReference type="ChEBI" id="CHEBI:57945"/>
        <dbReference type="EC" id="1.1.1.94"/>
    </reaction>
</comment>
<evidence type="ECO:0000256" key="4">
    <source>
        <dbReference type="ARBA" id="ARBA00023002"/>
    </source>
</evidence>
<evidence type="ECO:0000313" key="18">
    <source>
        <dbReference type="Proteomes" id="UP000058020"/>
    </source>
</evidence>
<dbReference type="PROSITE" id="PS00957">
    <property type="entry name" value="NAD_G3PDH"/>
    <property type="match status" value="1"/>
</dbReference>
<keyword evidence="18" id="KW-1185">Reference proteome</keyword>
<feature type="binding site" evidence="9">
    <location>
        <position position="249"/>
    </location>
    <ligand>
        <name>sn-glycerol 3-phosphate</name>
        <dbReference type="ChEBI" id="CHEBI:57597"/>
    </ligand>
</feature>
<evidence type="ECO:0000256" key="8">
    <source>
        <dbReference type="ARBA" id="ARBA00023264"/>
    </source>
</evidence>
<comment type="pathway">
    <text evidence="9">Membrane lipid metabolism; glycerophospholipid metabolism.</text>
</comment>
<dbReference type="GO" id="GO:0141152">
    <property type="term" value="F:glycerol-3-phosphate dehydrogenase (NAD+) activity"/>
    <property type="evidence" value="ECO:0007669"/>
    <property type="project" value="RHEA"/>
</dbReference>
<dbReference type="InterPro" id="IPR011128">
    <property type="entry name" value="G3P_DH_NAD-dep_N"/>
</dbReference>
<evidence type="ECO:0000256" key="12">
    <source>
        <dbReference type="PIRSR" id="PIRSR000114-3"/>
    </source>
</evidence>
<dbReference type="GO" id="GO:0046167">
    <property type="term" value="P:glycerol-3-phosphate biosynthetic process"/>
    <property type="evidence" value="ECO:0007669"/>
    <property type="project" value="UniProtKB-UniRule"/>
</dbReference>
<dbReference type="EMBL" id="CP010552">
    <property type="protein sequence ID" value="ALE52279.1"/>
    <property type="molecule type" value="Genomic_DNA"/>
</dbReference>
<dbReference type="SUPFAM" id="SSF48179">
    <property type="entry name" value="6-phosphogluconate dehydrogenase C-terminal domain-like"/>
    <property type="match status" value="1"/>
</dbReference>
<feature type="binding site" evidence="9">
    <location>
        <position position="134"/>
    </location>
    <ligand>
        <name>NADPH</name>
        <dbReference type="ChEBI" id="CHEBI:57783"/>
    </ligand>
</feature>
<dbReference type="STRING" id="1705394.SP60_02975"/>
<dbReference type="RefSeq" id="WP_053951219.1">
    <property type="nucleotide sequence ID" value="NZ_CP010552.1"/>
</dbReference>
<evidence type="ECO:0000256" key="11">
    <source>
        <dbReference type="PIRSR" id="PIRSR000114-2"/>
    </source>
</evidence>
<feature type="binding site" evidence="9">
    <location>
        <position position="249"/>
    </location>
    <ligand>
        <name>NADPH</name>
        <dbReference type="ChEBI" id="CHEBI:57783"/>
    </ligand>
</feature>
<evidence type="ECO:0000259" key="16">
    <source>
        <dbReference type="Pfam" id="PF07479"/>
    </source>
</evidence>
<feature type="binding site" evidence="9">
    <location>
        <position position="275"/>
    </location>
    <ligand>
        <name>NADPH</name>
        <dbReference type="ChEBI" id="CHEBI:57783"/>
    </ligand>
</feature>
<sequence length="325" mass="35007">MSNNLSIIGAGAWGSALAIALNEKFDSIYLHAHTALESTSLKPQHPALPQPYSNNIQIVHGYHEITQCRNILIATPSYAFSEVLQTLKPLLNNEQQIAWATKGFDTVAQCFLYQSFERILPNHQGCILSGPSFAFEVASQKPTALVSASKDKKTRQHWADLISTKTLRAYTNDDIIGVEVGGSVKNILAIAAGIASGLGYGINTQAALITRGLAEMTRLGVSLGANESTFVGLSGLGDLVLTCSDDLSRNRRFGKELAKGHNIELALSNVGATVEGLNTLNLILSIAAKQQIEMPICEQVSYVTQGKSSSTEAVNYLMSREQIDE</sequence>
<dbReference type="GO" id="GO:0005975">
    <property type="term" value="P:carbohydrate metabolic process"/>
    <property type="evidence" value="ECO:0007669"/>
    <property type="project" value="InterPro"/>
</dbReference>
<accession>A0A0M4PMN8</accession>
<dbReference type="EC" id="1.1.1.94" evidence="9"/>
<organism evidence="17 18">
    <name type="scientific">Candidatus Thioglobus autotrophicus</name>
    <dbReference type="NCBI Taxonomy" id="1705394"/>
    <lineage>
        <taxon>Bacteria</taxon>
        <taxon>Pseudomonadati</taxon>
        <taxon>Pseudomonadota</taxon>
        <taxon>Gammaproteobacteria</taxon>
        <taxon>Candidatus Pseudothioglobaceae</taxon>
        <taxon>Candidatus Thioglobus</taxon>
    </lineage>
</organism>
<comment type="subcellular location">
    <subcellularLocation>
        <location evidence="9">Cytoplasm</location>
    </subcellularLocation>
</comment>
<evidence type="ECO:0000256" key="7">
    <source>
        <dbReference type="ARBA" id="ARBA00023209"/>
    </source>
</evidence>
<feature type="binding site" evidence="9">
    <location>
        <position position="132"/>
    </location>
    <ligand>
        <name>sn-glycerol 3-phosphate</name>
        <dbReference type="ChEBI" id="CHEBI:57597"/>
    </ligand>
</feature>
<dbReference type="GO" id="GO:0005829">
    <property type="term" value="C:cytosol"/>
    <property type="evidence" value="ECO:0007669"/>
    <property type="project" value="TreeGrafter"/>
</dbReference>
<feature type="domain" description="Glycerol-3-phosphate dehydrogenase NAD-dependent N-terminal" evidence="15">
    <location>
        <begin position="6"/>
        <end position="154"/>
    </location>
</feature>
<feature type="binding site" evidence="9">
    <location>
        <position position="248"/>
    </location>
    <ligand>
        <name>sn-glycerol 3-phosphate</name>
        <dbReference type="ChEBI" id="CHEBI:57597"/>
    </ligand>
</feature>
<evidence type="ECO:0000256" key="6">
    <source>
        <dbReference type="ARBA" id="ARBA00023098"/>
    </source>
</evidence>
<evidence type="ECO:0000256" key="14">
    <source>
        <dbReference type="RuleBase" id="RU000439"/>
    </source>
</evidence>
<dbReference type="PIRSF" id="PIRSF000114">
    <property type="entry name" value="Glycerol-3-P_dh"/>
    <property type="match status" value="1"/>
</dbReference>
<dbReference type="Gene3D" id="3.40.50.720">
    <property type="entry name" value="NAD(P)-binding Rossmann-like Domain"/>
    <property type="match status" value="1"/>
</dbReference>
<keyword evidence="9" id="KW-0963">Cytoplasm</keyword>
<keyword evidence="5 9" id="KW-0520">NAD</keyword>
<dbReference type="SUPFAM" id="SSF51735">
    <property type="entry name" value="NAD(P)-binding Rossmann-fold domains"/>
    <property type="match status" value="1"/>
</dbReference>
<gene>
    <name evidence="9" type="primary">gpsA</name>
    <name evidence="17" type="ORF">SP60_02975</name>
</gene>
<protein>
    <recommendedName>
        <fullName evidence="9">Glycerol-3-phosphate dehydrogenase [NAD(P)+]</fullName>
        <ecNumber evidence="9">1.1.1.94</ecNumber>
    </recommendedName>
    <alternativeName>
        <fullName evidence="9">NAD(P)(+)-dependent glycerol-3-phosphate dehydrogenase</fullName>
    </alternativeName>
    <alternativeName>
        <fullName evidence="9">NAD(P)H-dependent dihydroxyacetone-phosphate reductase</fullName>
    </alternativeName>
</protein>
<keyword evidence="8 9" id="KW-1208">Phospholipid metabolism</keyword>
<dbReference type="PRINTS" id="PR00077">
    <property type="entry name" value="GPDHDRGNASE"/>
</dbReference>
<dbReference type="InterPro" id="IPR036291">
    <property type="entry name" value="NAD(P)-bd_dom_sf"/>
</dbReference>
<keyword evidence="9" id="KW-0547">Nucleotide-binding</keyword>
<reference evidence="17 18" key="1">
    <citation type="journal article" date="2015" name="Genome Announc.">
        <title>Genome Sequence of 'Candidatus Thioglobus autotrophica' Strain EF1, a Chemoautotroph from the SUP05 Clade of Marine Gammaproteobacteria.</title>
        <authorList>
            <person name="Shah V."/>
            <person name="Morris R.M."/>
        </authorList>
    </citation>
    <scope>NUCLEOTIDE SEQUENCE [LARGE SCALE GENOMIC DNA]</scope>
    <source>
        <strain evidence="17 18">EF1</strain>
    </source>
</reference>
<evidence type="ECO:0000313" key="17">
    <source>
        <dbReference type="EMBL" id="ALE52279.1"/>
    </source>
</evidence>
<dbReference type="GO" id="GO:0141153">
    <property type="term" value="F:glycerol-3-phosphate dehydrogenase (NADP+) activity"/>
    <property type="evidence" value="ECO:0007669"/>
    <property type="project" value="RHEA"/>
</dbReference>